<name>A0A6J7WNV2_9CAUD</name>
<organism evidence="1">
    <name type="scientific">uncultured Caudovirales phage</name>
    <dbReference type="NCBI Taxonomy" id="2100421"/>
    <lineage>
        <taxon>Viruses</taxon>
        <taxon>Duplodnaviria</taxon>
        <taxon>Heunggongvirae</taxon>
        <taxon>Uroviricota</taxon>
        <taxon>Caudoviricetes</taxon>
        <taxon>Peduoviridae</taxon>
        <taxon>Maltschvirus</taxon>
        <taxon>Maltschvirus maltsch</taxon>
    </lineage>
</organism>
<gene>
    <name evidence="1" type="ORF">UFOVP202_10</name>
</gene>
<accession>A0A6J7WNV2</accession>
<reference evidence="1" key="1">
    <citation type="submission" date="2020-05" db="EMBL/GenBank/DDBJ databases">
        <authorList>
            <person name="Chiriac C."/>
            <person name="Salcher M."/>
            <person name="Ghai R."/>
            <person name="Kavagutti S V."/>
        </authorList>
    </citation>
    <scope>NUCLEOTIDE SEQUENCE</scope>
</reference>
<dbReference type="EMBL" id="LR798254">
    <property type="protein sequence ID" value="CAB5217784.1"/>
    <property type="molecule type" value="Genomic_DNA"/>
</dbReference>
<evidence type="ECO:0000313" key="1">
    <source>
        <dbReference type="EMBL" id="CAB5217784.1"/>
    </source>
</evidence>
<proteinExistence type="predicted"/>
<protein>
    <submittedName>
        <fullName evidence="1">Uncharacterized protein</fullName>
    </submittedName>
</protein>
<sequence length="99" mass="9854">MAYTITPLSGIDFNDTQTAAELALNGTTAPTFGPTGAEVFGSDGRRYVWAVAGAAITASTATCSINASTFVATGSAGTYLAPAVAMASGDYGWFSAASV</sequence>